<name>A0A835KQT9_9POAL</name>
<feature type="compositionally biased region" description="Low complexity" evidence="7">
    <location>
        <begin position="37"/>
        <end position="47"/>
    </location>
</feature>
<evidence type="ECO:0000256" key="4">
    <source>
        <dbReference type="ARBA" id="ARBA00022801"/>
    </source>
</evidence>
<evidence type="ECO:0000256" key="7">
    <source>
        <dbReference type="SAM" id="MobiDB-lite"/>
    </source>
</evidence>
<evidence type="ECO:0000256" key="5">
    <source>
        <dbReference type="ARBA" id="ARBA00022989"/>
    </source>
</evidence>
<keyword evidence="6 8" id="KW-0472">Membrane</keyword>
<evidence type="ECO:0000256" key="8">
    <source>
        <dbReference type="SAM" id="Phobius"/>
    </source>
</evidence>
<proteinExistence type="inferred from homology"/>
<dbReference type="EMBL" id="JACEFO010000520">
    <property type="protein sequence ID" value="KAF8766246.1"/>
    <property type="molecule type" value="Genomic_DNA"/>
</dbReference>
<dbReference type="InterPro" id="IPR035952">
    <property type="entry name" value="Rhomboid-like_sf"/>
</dbReference>
<sequence length="209" mass="23018">MRRKLLQFPSLLAQHALRGAPKPQLQPHHHHHHRLLHSPTAPSSASLSPSPSAELLWSRLAAGAVASLLPWTAAAARTAANRWLAAARGGGGGGSLDLFSLQRGGRTGGSVWQFVSSTYLKPWAYWLRMRPDGMVLTLIGANVTVFMLWRVADQGFMRRHFTNSLDNFKSGRLHTLLTSAFTHIETSQLFSNMIGLYFFGTSVSYAFLP</sequence>
<evidence type="ECO:0000256" key="1">
    <source>
        <dbReference type="ARBA" id="ARBA00004141"/>
    </source>
</evidence>
<dbReference type="GO" id="GO:0016020">
    <property type="term" value="C:membrane"/>
    <property type="evidence" value="ECO:0007669"/>
    <property type="project" value="UniProtKB-SubCell"/>
</dbReference>
<feature type="region of interest" description="Disordered" evidence="7">
    <location>
        <begin position="21"/>
        <end position="47"/>
    </location>
</feature>
<keyword evidence="10" id="KW-1185">Reference proteome</keyword>
<comment type="caution">
    <text evidence="9">The sequence shown here is derived from an EMBL/GenBank/DDBJ whole genome shotgun (WGS) entry which is preliminary data.</text>
</comment>
<dbReference type="InterPro" id="IPR050925">
    <property type="entry name" value="Rhomboid_protease_S54"/>
</dbReference>
<dbReference type="Proteomes" id="UP000636709">
    <property type="component" value="Unassembled WGS sequence"/>
</dbReference>
<keyword evidence="3 8" id="KW-0812">Transmembrane</keyword>
<gene>
    <name evidence="9" type="ORF">HU200_007757</name>
</gene>
<feature type="compositionally biased region" description="Basic residues" evidence="7">
    <location>
        <begin position="27"/>
        <end position="36"/>
    </location>
</feature>
<evidence type="ECO:0000256" key="2">
    <source>
        <dbReference type="ARBA" id="ARBA00009045"/>
    </source>
</evidence>
<keyword evidence="5 8" id="KW-1133">Transmembrane helix</keyword>
<protein>
    <recommendedName>
        <fullName evidence="11">Peptidase S54 rhomboid domain-containing protein</fullName>
    </recommendedName>
</protein>
<dbReference type="GO" id="GO:0004252">
    <property type="term" value="F:serine-type endopeptidase activity"/>
    <property type="evidence" value="ECO:0007669"/>
    <property type="project" value="TreeGrafter"/>
</dbReference>
<dbReference type="AlphaFoldDB" id="A0A835KQT9"/>
<accession>A0A835KQT9</accession>
<evidence type="ECO:0000313" key="10">
    <source>
        <dbReference type="Proteomes" id="UP000636709"/>
    </source>
</evidence>
<dbReference type="PANTHER" id="PTHR43731:SF14">
    <property type="entry name" value="PRESENILIN-ASSOCIATED RHOMBOID-LIKE PROTEIN, MITOCHONDRIAL"/>
    <property type="match status" value="1"/>
</dbReference>
<dbReference type="PANTHER" id="PTHR43731">
    <property type="entry name" value="RHOMBOID PROTEASE"/>
    <property type="match status" value="1"/>
</dbReference>
<evidence type="ECO:0000256" key="6">
    <source>
        <dbReference type="ARBA" id="ARBA00023136"/>
    </source>
</evidence>
<evidence type="ECO:0000256" key="3">
    <source>
        <dbReference type="ARBA" id="ARBA00022692"/>
    </source>
</evidence>
<evidence type="ECO:0000313" key="9">
    <source>
        <dbReference type="EMBL" id="KAF8766246.1"/>
    </source>
</evidence>
<dbReference type="SUPFAM" id="SSF144091">
    <property type="entry name" value="Rhomboid-like"/>
    <property type="match status" value="1"/>
</dbReference>
<dbReference type="OrthoDB" id="418595at2759"/>
<feature type="transmembrane region" description="Helical" evidence="8">
    <location>
        <begin position="133"/>
        <end position="152"/>
    </location>
</feature>
<dbReference type="Gene3D" id="1.20.1540.10">
    <property type="entry name" value="Rhomboid-like"/>
    <property type="match status" value="1"/>
</dbReference>
<reference evidence="9" key="1">
    <citation type="submission" date="2020-07" db="EMBL/GenBank/DDBJ databases">
        <title>Genome sequence and genetic diversity analysis of an under-domesticated orphan crop, white fonio (Digitaria exilis).</title>
        <authorList>
            <person name="Bennetzen J.L."/>
            <person name="Chen S."/>
            <person name="Ma X."/>
            <person name="Wang X."/>
            <person name="Yssel A.E.J."/>
            <person name="Chaluvadi S.R."/>
            <person name="Johnson M."/>
            <person name="Gangashetty P."/>
            <person name="Hamidou F."/>
            <person name="Sanogo M.D."/>
            <person name="Zwaenepoel A."/>
            <person name="Wallace J."/>
            <person name="Van De Peer Y."/>
            <person name="Van Deynze A."/>
        </authorList>
    </citation>
    <scope>NUCLEOTIDE SEQUENCE</scope>
    <source>
        <tissue evidence="9">Leaves</tissue>
    </source>
</reference>
<organism evidence="9 10">
    <name type="scientific">Digitaria exilis</name>
    <dbReference type="NCBI Taxonomy" id="1010633"/>
    <lineage>
        <taxon>Eukaryota</taxon>
        <taxon>Viridiplantae</taxon>
        <taxon>Streptophyta</taxon>
        <taxon>Embryophyta</taxon>
        <taxon>Tracheophyta</taxon>
        <taxon>Spermatophyta</taxon>
        <taxon>Magnoliopsida</taxon>
        <taxon>Liliopsida</taxon>
        <taxon>Poales</taxon>
        <taxon>Poaceae</taxon>
        <taxon>PACMAD clade</taxon>
        <taxon>Panicoideae</taxon>
        <taxon>Panicodae</taxon>
        <taxon>Paniceae</taxon>
        <taxon>Anthephorinae</taxon>
        <taxon>Digitaria</taxon>
    </lineage>
</organism>
<evidence type="ECO:0008006" key="11">
    <source>
        <dbReference type="Google" id="ProtNLM"/>
    </source>
</evidence>
<comment type="similarity">
    <text evidence="2">Belongs to the peptidase S54 family.</text>
</comment>
<feature type="transmembrane region" description="Helical" evidence="8">
    <location>
        <begin position="189"/>
        <end position="208"/>
    </location>
</feature>
<comment type="subcellular location">
    <subcellularLocation>
        <location evidence="1">Membrane</location>
        <topology evidence="1">Multi-pass membrane protein</topology>
    </subcellularLocation>
</comment>
<keyword evidence="4" id="KW-0378">Hydrolase</keyword>